<dbReference type="GO" id="GO:0009570">
    <property type="term" value="C:chloroplast stroma"/>
    <property type="evidence" value="ECO:0007669"/>
    <property type="project" value="EnsemblPlants"/>
</dbReference>
<dbReference type="Gene3D" id="3.30.70.1660">
    <property type="match status" value="1"/>
</dbReference>
<dbReference type="Pfam" id="PF00472">
    <property type="entry name" value="RF-1"/>
    <property type="match status" value="1"/>
</dbReference>
<dbReference type="GO" id="GO:0043488">
    <property type="term" value="P:regulation of mRNA stability"/>
    <property type="evidence" value="ECO:0007669"/>
    <property type="project" value="EnsemblPlants"/>
</dbReference>
<dbReference type="Gene3D" id="3.30.160.20">
    <property type="match status" value="1"/>
</dbReference>
<evidence type="ECO:0000313" key="4">
    <source>
        <dbReference type="Proteomes" id="UP000515123"/>
    </source>
</evidence>
<dbReference type="Gramene" id="Aco002378.1.mrna1">
    <property type="protein sequence ID" value="Aco002378.1.mrna1"/>
    <property type="gene ID" value="Aco002378.1.path1"/>
</dbReference>
<reference evidence="5" key="2">
    <citation type="submission" date="2025-08" db="UniProtKB">
        <authorList>
            <consortium name="RefSeq"/>
        </authorList>
    </citation>
    <scope>IDENTIFICATION</scope>
    <source>
        <tissue evidence="5">Leaf</tissue>
    </source>
</reference>
<proteinExistence type="inferred from homology"/>
<dbReference type="AlphaFoldDB" id="A0A6P5EUM6"/>
<evidence type="ECO:0000256" key="1">
    <source>
        <dbReference type="ARBA" id="ARBA00010835"/>
    </source>
</evidence>
<dbReference type="InterPro" id="IPR005139">
    <property type="entry name" value="PCRF"/>
</dbReference>
<feature type="region of interest" description="Disordered" evidence="2">
    <location>
        <begin position="1"/>
        <end position="29"/>
    </location>
</feature>
<dbReference type="GeneID" id="109709584"/>
<evidence type="ECO:0000313" key="5">
    <source>
        <dbReference type="RefSeq" id="XP_020087471.1"/>
    </source>
</evidence>
<dbReference type="OrthoDB" id="2019491at2759"/>
<accession>A0A6P5EUM6</accession>
<dbReference type="GO" id="GO:0003747">
    <property type="term" value="F:translation release factor activity"/>
    <property type="evidence" value="ECO:0007669"/>
    <property type="project" value="InterPro"/>
</dbReference>
<dbReference type="SUPFAM" id="SSF75620">
    <property type="entry name" value="Release factor"/>
    <property type="match status" value="1"/>
</dbReference>
<evidence type="ECO:0000259" key="3">
    <source>
        <dbReference type="SMART" id="SM00937"/>
    </source>
</evidence>
<dbReference type="InterPro" id="IPR000352">
    <property type="entry name" value="Pep_chain_release_fac_I"/>
</dbReference>
<organism evidence="4 5">
    <name type="scientific">Ananas comosus</name>
    <name type="common">Pineapple</name>
    <name type="synonym">Ananas ananas</name>
    <dbReference type="NCBI Taxonomy" id="4615"/>
    <lineage>
        <taxon>Eukaryota</taxon>
        <taxon>Viridiplantae</taxon>
        <taxon>Streptophyta</taxon>
        <taxon>Embryophyta</taxon>
        <taxon>Tracheophyta</taxon>
        <taxon>Spermatophyta</taxon>
        <taxon>Magnoliopsida</taxon>
        <taxon>Liliopsida</taxon>
        <taxon>Poales</taxon>
        <taxon>Bromeliaceae</taxon>
        <taxon>Bromelioideae</taxon>
        <taxon>Ananas</taxon>
    </lineage>
</organism>
<feature type="compositionally biased region" description="Polar residues" evidence="2">
    <location>
        <begin position="1"/>
        <end position="11"/>
    </location>
</feature>
<dbReference type="SMART" id="SM00937">
    <property type="entry name" value="PCRF"/>
    <property type="match status" value="1"/>
</dbReference>
<dbReference type="Pfam" id="PF03462">
    <property type="entry name" value="PCRF"/>
    <property type="match status" value="1"/>
</dbReference>
<dbReference type="GO" id="GO:0009658">
    <property type="term" value="P:chloroplast organization"/>
    <property type="evidence" value="ECO:0007669"/>
    <property type="project" value="EnsemblPlants"/>
</dbReference>
<gene>
    <name evidence="5" type="primary">LOC109709584</name>
</gene>
<dbReference type="GO" id="GO:0043565">
    <property type="term" value="F:sequence-specific DNA binding"/>
    <property type="evidence" value="ECO:0007669"/>
    <property type="project" value="EnsemblPlants"/>
</dbReference>
<name>A0A6P5EUM6_ANACO</name>
<sequence>MATRPVSSPTPTKAAPLAPSRAFPRRTPRPSFTLIRASQSMESRNDRVFKELGLYSLKKKIEDAVSRAEMIAPTALELEEARRIRQEEVLHEYNLWDDLTRSNESLAALADAIKVVDDLKDLRYKAEEAKLITQLADMDIINHQLFKQAYKASLDVSKFLDRYEMSKLLNGPYDKEGACVTIQAGSEAIASEVWAEKILCMYARWAEKHGFMGRVVEKYPFKGGGVRLATIEFESEYMYGYLLGERGTHRMVCNSLDGSGVDEACSARVDVIPLFLDGPVDLHIDENDIEISSWSCEDKQPGCSSKPAVTVCHIPSSITVQSSGERSHFANKIKAMNRLKAKLLVVASEHGVSDVRRIKRGAVASEWDHETREYMFRPQKSVRDLKTGIQLLDLNSVLDGNIDAFISSHISFRQVR</sequence>
<dbReference type="Proteomes" id="UP000515123">
    <property type="component" value="Linkage group 4"/>
</dbReference>
<dbReference type="PANTHER" id="PTHR43116">
    <property type="entry name" value="PEPTIDE CHAIN RELEASE FACTOR 2"/>
    <property type="match status" value="1"/>
</dbReference>
<reference evidence="4" key="1">
    <citation type="journal article" date="2015" name="Nat. Genet.">
        <title>The pineapple genome and the evolution of CAM photosynthesis.</title>
        <authorList>
            <person name="Ming R."/>
            <person name="VanBuren R."/>
            <person name="Wai C.M."/>
            <person name="Tang H."/>
            <person name="Schatz M.C."/>
            <person name="Bowers J.E."/>
            <person name="Lyons E."/>
            <person name="Wang M.L."/>
            <person name="Chen J."/>
            <person name="Biggers E."/>
            <person name="Zhang J."/>
            <person name="Huang L."/>
            <person name="Zhang L."/>
            <person name="Miao W."/>
            <person name="Zhang J."/>
            <person name="Ye Z."/>
            <person name="Miao C."/>
            <person name="Lin Z."/>
            <person name="Wang H."/>
            <person name="Zhou H."/>
            <person name="Yim W.C."/>
            <person name="Priest H.D."/>
            <person name="Zheng C."/>
            <person name="Woodhouse M."/>
            <person name="Edger P.P."/>
            <person name="Guyot R."/>
            <person name="Guo H.B."/>
            <person name="Guo H."/>
            <person name="Zheng G."/>
            <person name="Singh R."/>
            <person name="Sharma A."/>
            <person name="Min X."/>
            <person name="Zheng Y."/>
            <person name="Lee H."/>
            <person name="Gurtowski J."/>
            <person name="Sedlazeck F.J."/>
            <person name="Harkess A."/>
            <person name="McKain M.R."/>
            <person name="Liao Z."/>
            <person name="Fang J."/>
            <person name="Liu J."/>
            <person name="Zhang X."/>
            <person name="Zhang Q."/>
            <person name="Hu W."/>
            <person name="Qin Y."/>
            <person name="Wang K."/>
            <person name="Chen L.Y."/>
            <person name="Shirley N."/>
            <person name="Lin Y.R."/>
            <person name="Liu L.Y."/>
            <person name="Hernandez A.G."/>
            <person name="Wright C.L."/>
            <person name="Bulone V."/>
            <person name="Tuskan G.A."/>
            <person name="Heath K."/>
            <person name="Zee F."/>
            <person name="Moore P.H."/>
            <person name="Sunkar R."/>
            <person name="Leebens-Mack J.H."/>
            <person name="Mockler T."/>
            <person name="Bennetzen J.L."/>
            <person name="Freeling M."/>
            <person name="Sankoff D."/>
            <person name="Paterson A.H."/>
            <person name="Zhu X."/>
            <person name="Yang X."/>
            <person name="Smith J.A."/>
            <person name="Cushman J.C."/>
            <person name="Paull R.E."/>
            <person name="Yu Q."/>
        </authorList>
    </citation>
    <scope>NUCLEOTIDE SEQUENCE [LARGE SCALE GENOMIC DNA]</scope>
    <source>
        <strain evidence="4">cv. F153</strain>
    </source>
</reference>
<feature type="domain" description="Peptide chain release factor" evidence="3">
    <location>
        <begin position="134"/>
        <end position="245"/>
    </location>
</feature>
<dbReference type="PANTHER" id="PTHR43116:SF4">
    <property type="entry name" value="PEPTIDE CHAIN RELEASE FACTOR PRFB3, CHLOROPLASTIC"/>
    <property type="match status" value="1"/>
</dbReference>
<evidence type="ECO:0000256" key="2">
    <source>
        <dbReference type="SAM" id="MobiDB-lite"/>
    </source>
</evidence>
<comment type="similarity">
    <text evidence="1">Belongs to the prokaryotic/mitochondrial release factor family.</text>
</comment>
<dbReference type="InterPro" id="IPR045853">
    <property type="entry name" value="Pep_chain_release_fac_I_sf"/>
</dbReference>
<dbReference type="GO" id="GO:0003730">
    <property type="term" value="F:mRNA 3'-UTR binding"/>
    <property type="evidence" value="ECO:0007669"/>
    <property type="project" value="EnsemblPlants"/>
</dbReference>
<keyword evidence="4" id="KW-1185">Reference proteome</keyword>
<dbReference type="RefSeq" id="XP_020087471.1">
    <property type="nucleotide sequence ID" value="XM_020231882.1"/>
</dbReference>
<protein>
    <submittedName>
        <fullName evidence="5">Peptide chain release factor PrfB3, chloroplastic isoform X1</fullName>
    </submittedName>
</protein>